<proteinExistence type="predicted"/>
<reference evidence="2 3" key="1">
    <citation type="journal article" date="2011" name="PLoS Pathog.">
        <title>Dynamic evolution of pathogenicity revealed by sequencing and comparative genomics of 19 Pseudomonas syringae isolates.</title>
        <authorList>
            <person name="Baltrus D.A."/>
            <person name="Nishimura M.T."/>
            <person name="Romanchuk A."/>
            <person name="Chang J.H."/>
            <person name="Mukhtar M.S."/>
            <person name="Cherkis K."/>
            <person name="Roach J."/>
            <person name="Grant S.R."/>
            <person name="Jones C.D."/>
            <person name="Dangl J.L."/>
        </authorList>
    </citation>
    <scope>NUCLEOTIDE SEQUENCE [LARGE SCALE GENOMIC DNA]</scope>
    <source>
        <strain evidence="2 3">M301315</strain>
    </source>
</reference>
<dbReference type="RefSeq" id="WP_114805189.1">
    <property type="nucleotide sequence ID" value="NZ_CP031226.1"/>
</dbReference>
<accession>A0AAD0PX17</accession>
<dbReference type="Proteomes" id="UP000006426">
    <property type="component" value="Plasmid pmppla107"/>
</dbReference>
<protein>
    <submittedName>
        <fullName evidence="2">DUF4343 domain-containing protein</fullName>
    </submittedName>
</protein>
<geneLocation type="plasmid" evidence="3">
    <name>pmppla107</name>
</geneLocation>
<dbReference type="Pfam" id="PF18299">
    <property type="entry name" value="R2K_2"/>
    <property type="match status" value="1"/>
</dbReference>
<dbReference type="InterPro" id="IPR041261">
    <property type="entry name" value="R2K_2"/>
</dbReference>
<organism evidence="2 3">
    <name type="scientific">Pseudomonas amygdali pv. lachrymans str. M301315</name>
    <dbReference type="NCBI Taxonomy" id="629260"/>
    <lineage>
        <taxon>Bacteria</taxon>
        <taxon>Pseudomonadati</taxon>
        <taxon>Pseudomonadota</taxon>
        <taxon>Gammaproteobacteria</taxon>
        <taxon>Pseudomonadales</taxon>
        <taxon>Pseudomonadaceae</taxon>
        <taxon>Pseudomonas</taxon>
        <taxon>Pseudomonas amygdali</taxon>
    </lineage>
</organism>
<dbReference type="EMBL" id="CP031226">
    <property type="protein sequence ID" value="AXH60327.1"/>
    <property type="molecule type" value="Genomic_DNA"/>
</dbReference>
<sequence length="278" mass="30686">MNSLIVFQDNYLVREQATWLPESLEACGLKVKVIATKDLTLGRELGPFPLECAVVFVGSIAFCRQMTANHAVTPGAYYSDTRYRCSHYLPDLPVNSLLNPRPVFVPAGLFTRSVDHYFDLLGADQIFMRPDSGAKVFSGLVVTRRCFEQEIGALDQLTGITPQTMVMLSPVRPIESEYRFVIVRGEVVAGSRYMMNGEISLSGEIDDRCLTLASEIAGLPRQVDLAYTCDVCISQDRARIVELNAFSTSGLYACDRNAVFQAVAKAAVLEHQGDISLQ</sequence>
<dbReference type="AlphaFoldDB" id="A0AAD0PX17"/>
<gene>
    <name evidence="2" type="ORF">PLA107_034665</name>
</gene>
<keyword evidence="2" id="KW-0614">Plasmid</keyword>
<evidence type="ECO:0000259" key="1">
    <source>
        <dbReference type="Pfam" id="PF18299"/>
    </source>
</evidence>
<evidence type="ECO:0000313" key="2">
    <source>
        <dbReference type="EMBL" id="AXH60327.1"/>
    </source>
</evidence>
<name>A0AAD0PX17_PSEAV</name>
<feature type="domain" description="ATP-grasp" evidence="1">
    <location>
        <begin position="125"/>
        <end position="261"/>
    </location>
</feature>
<evidence type="ECO:0000313" key="3">
    <source>
        <dbReference type="Proteomes" id="UP000006426"/>
    </source>
</evidence>